<evidence type="ECO:0000313" key="3">
    <source>
        <dbReference type="EMBL" id="AKJ28598.1"/>
    </source>
</evidence>
<protein>
    <submittedName>
        <fullName evidence="3">Uncharacterized protein</fullName>
    </submittedName>
</protein>
<feature type="coiled-coil region" evidence="1">
    <location>
        <begin position="62"/>
        <end position="89"/>
    </location>
</feature>
<reference evidence="3 4" key="1">
    <citation type="submission" date="2015-05" db="EMBL/GenBank/DDBJ databases">
        <authorList>
            <person name="Tang B."/>
            <person name="Yu Y."/>
        </authorList>
    </citation>
    <scope>NUCLEOTIDE SEQUENCE [LARGE SCALE GENOMIC DNA]</scope>
    <source>
        <strain evidence="3 4">DSM 7029</strain>
    </source>
</reference>
<feature type="transmembrane region" description="Helical" evidence="2">
    <location>
        <begin position="12"/>
        <end position="29"/>
    </location>
</feature>
<evidence type="ECO:0000256" key="2">
    <source>
        <dbReference type="SAM" id="Phobius"/>
    </source>
</evidence>
<evidence type="ECO:0000256" key="1">
    <source>
        <dbReference type="SAM" id="Coils"/>
    </source>
</evidence>
<proteinExistence type="predicted"/>
<keyword evidence="2" id="KW-0812">Transmembrane</keyword>
<evidence type="ECO:0000313" key="4">
    <source>
        <dbReference type="Proteomes" id="UP000035352"/>
    </source>
</evidence>
<keyword evidence="2" id="KW-0472">Membrane</keyword>
<dbReference type="Proteomes" id="UP000035352">
    <property type="component" value="Chromosome"/>
</dbReference>
<name>A0A0G3BKT2_9BURK</name>
<dbReference type="KEGG" id="pbh:AAW51_1907"/>
<keyword evidence="2" id="KW-1133">Transmembrane helix</keyword>
<organism evidence="3 4">
    <name type="scientific">Caldimonas brevitalea</name>
    <dbReference type="NCBI Taxonomy" id="413882"/>
    <lineage>
        <taxon>Bacteria</taxon>
        <taxon>Pseudomonadati</taxon>
        <taxon>Pseudomonadota</taxon>
        <taxon>Betaproteobacteria</taxon>
        <taxon>Burkholderiales</taxon>
        <taxon>Sphaerotilaceae</taxon>
        <taxon>Caldimonas</taxon>
    </lineage>
</organism>
<gene>
    <name evidence="3" type="ORF">AAW51_1907</name>
</gene>
<dbReference type="EMBL" id="CP011371">
    <property type="protein sequence ID" value="AKJ28598.1"/>
    <property type="molecule type" value="Genomic_DNA"/>
</dbReference>
<sequence length="182" mass="19988">MVLLEDFKRHTGLALIFLAAGFIGGLLTYRHVAGIFNADVVLKNSYIYKSEIERTHVPVERYKLLSEDLKDLRSESEKLKALLVQSQLAVSALSGSVCDRFTQEANSLMVEQQSVERQIQQALDTGSLLGGTKADSDMEADGRKAAELRRYSAQLQQQLMQVRGEIARCGNGRGNTVAGAGQ</sequence>
<keyword evidence="1" id="KW-0175">Coiled coil</keyword>
<accession>A0A0G3BKT2</accession>
<dbReference type="AlphaFoldDB" id="A0A0G3BKT2"/>
<keyword evidence="4" id="KW-1185">Reference proteome</keyword>